<dbReference type="EMBL" id="CP016757">
    <property type="protein sequence ID" value="ANZ45806.1"/>
    <property type="molecule type" value="Genomic_DNA"/>
</dbReference>
<keyword evidence="2" id="KW-1185">Reference proteome</keyword>
<evidence type="ECO:0000313" key="2">
    <source>
        <dbReference type="Proteomes" id="UP000093044"/>
    </source>
</evidence>
<sequence length="99" mass="10950">MTFAEIMLIALTAFTAAGSFCFAAVMAVREIWGGSHCDEKSPGWQVCGGSCIQFDVCLRAADFAPPFFRIGVPEVSPPPFFISTDMIFFHVTYLFLSFY</sequence>
<proteinExistence type="predicted"/>
<dbReference type="KEGG" id="cpor:BED41_12360"/>
<name>A0A1B2I772_9BACT</name>
<protein>
    <submittedName>
        <fullName evidence="1">Uncharacterized protein</fullName>
    </submittedName>
</protein>
<accession>A0A1B2I772</accession>
<organism evidence="1 2">
    <name type="scientific">Cloacibacillus porcorum</name>
    <dbReference type="NCBI Taxonomy" id="1197717"/>
    <lineage>
        <taxon>Bacteria</taxon>
        <taxon>Thermotogati</taxon>
        <taxon>Synergistota</taxon>
        <taxon>Synergistia</taxon>
        <taxon>Synergistales</taxon>
        <taxon>Synergistaceae</taxon>
        <taxon>Cloacibacillus</taxon>
    </lineage>
</organism>
<dbReference type="Proteomes" id="UP000093044">
    <property type="component" value="Chromosome"/>
</dbReference>
<evidence type="ECO:0000313" key="1">
    <source>
        <dbReference type="EMBL" id="ANZ45806.1"/>
    </source>
</evidence>
<reference evidence="1" key="1">
    <citation type="submission" date="2016-08" db="EMBL/GenBank/DDBJ databases">
        <title>Complete genome of Cloacibacillus porcorum.</title>
        <authorList>
            <person name="Looft T."/>
            <person name="Bayles D.O."/>
            <person name="Alt D.P."/>
        </authorList>
    </citation>
    <scope>NUCLEOTIDE SEQUENCE [LARGE SCALE GENOMIC DNA]</scope>
    <source>
        <strain evidence="1">CL-84</strain>
    </source>
</reference>
<gene>
    <name evidence="1" type="ORF">BED41_12360</name>
</gene>
<dbReference type="AlphaFoldDB" id="A0A1B2I772"/>